<evidence type="ECO:0000313" key="3">
    <source>
        <dbReference type="EMBL" id="XCM79021.1"/>
    </source>
</evidence>
<organism evidence="3">
    <name type="scientific">Kitasatospora camelliae</name>
    <dbReference type="NCBI Taxonomy" id="3156397"/>
    <lineage>
        <taxon>Bacteria</taxon>
        <taxon>Bacillati</taxon>
        <taxon>Actinomycetota</taxon>
        <taxon>Actinomycetes</taxon>
        <taxon>Kitasatosporales</taxon>
        <taxon>Streptomycetaceae</taxon>
        <taxon>Kitasatospora</taxon>
    </lineage>
</organism>
<dbReference type="PANTHER" id="PTHR35004:SF7">
    <property type="entry name" value="INTEGRASE PROTEIN"/>
    <property type="match status" value="1"/>
</dbReference>
<proteinExistence type="predicted"/>
<accession>A0AAU8JUR2</accession>
<evidence type="ECO:0000256" key="1">
    <source>
        <dbReference type="SAM" id="MobiDB-lite"/>
    </source>
</evidence>
<feature type="compositionally biased region" description="Low complexity" evidence="1">
    <location>
        <begin position="414"/>
        <end position="426"/>
    </location>
</feature>
<feature type="domain" description="Transposase for insertion sequence element IS21-like C-terminal" evidence="2">
    <location>
        <begin position="286"/>
        <end position="351"/>
    </location>
</feature>
<dbReference type="InterPro" id="IPR054353">
    <property type="entry name" value="IstA-like_C"/>
</dbReference>
<dbReference type="KEGG" id="kcm:ABWK59_08815"/>
<dbReference type="EMBL" id="CP159872">
    <property type="protein sequence ID" value="XCM79021.1"/>
    <property type="molecule type" value="Genomic_DNA"/>
</dbReference>
<evidence type="ECO:0000259" key="2">
    <source>
        <dbReference type="Pfam" id="PF22483"/>
    </source>
</evidence>
<reference evidence="3" key="1">
    <citation type="submission" date="2024-06" db="EMBL/GenBank/DDBJ databases">
        <title>The genome sequences of Kitasatospora sp. strain HUAS MG31.</title>
        <authorList>
            <person name="Mo P."/>
        </authorList>
    </citation>
    <scope>NUCLEOTIDE SEQUENCE</scope>
    <source>
        <strain evidence="3">HUAS MG31</strain>
    </source>
</reference>
<dbReference type="RefSeq" id="WP_354639353.1">
    <property type="nucleotide sequence ID" value="NZ_CP159872.1"/>
</dbReference>
<feature type="region of interest" description="Disordered" evidence="1">
    <location>
        <begin position="377"/>
        <end position="426"/>
    </location>
</feature>
<dbReference type="PANTHER" id="PTHR35004">
    <property type="entry name" value="TRANSPOSASE RV3428C-RELATED"/>
    <property type="match status" value="1"/>
</dbReference>
<sequence>MDEYFDVGRLRGQGWSISAIARHLGRDRKTVRTYLSGARVPGVRTPARDEFLVFLPYCRRRLADDPHLPATALFEEVAELGYHGGYSTFTRALRRNRLRPSCARCRPRVALDPPGEPVEGEELRFSWSPLAPPTPGSPLGAGPYLLTGSLRDPRRSRSALADGSEFPHLVEALDLVLRRLGGTAPRWRFDRTEPVCCPTTGRLAPAFAQVGRYYGVEITLDPADRTAGPDPVHEAVIGRCLSLAGGRGAQPVPQEPGGAPAREAEPVGAPPAPVDGAADGARLLDLPPVPFPARVHAFRMVDPEGMVAFRGNRYAVPPDLAGAVVQVRHRLDEPYLSIAATGGAVITRHLLAPRGAGMQVTDLGGAIVLERSPRLQLTGTPPCPDGATRRPLSPEATAEAEALRRALRERRPRPVGGPEAEAGGPG</sequence>
<dbReference type="Pfam" id="PF22483">
    <property type="entry name" value="Mu-transpos_C_2"/>
    <property type="match status" value="1"/>
</dbReference>
<dbReference type="AlphaFoldDB" id="A0AAU8JUR2"/>
<name>A0AAU8JUR2_9ACTN</name>
<gene>
    <name evidence="3" type="ORF">ABWK59_08815</name>
</gene>
<dbReference type="Gene3D" id="1.10.10.60">
    <property type="entry name" value="Homeodomain-like"/>
    <property type="match status" value="1"/>
</dbReference>
<protein>
    <submittedName>
        <fullName evidence="3">IS21 family transposase</fullName>
    </submittedName>
</protein>
<feature type="region of interest" description="Disordered" evidence="1">
    <location>
        <begin position="247"/>
        <end position="268"/>
    </location>
</feature>